<dbReference type="InterPro" id="IPR000014">
    <property type="entry name" value="PAS"/>
</dbReference>
<dbReference type="InterPro" id="IPR052155">
    <property type="entry name" value="Biofilm_reg_signaling"/>
</dbReference>
<dbReference type="InterPro" id="IPR013656">
    <property type="entry name" value="PAS_4"/>
</dbReference>
<dbReference type="SUPFAM" id="SSF46689">
    <property type="entry name" value="Homeodomain-like"/>
    <property type="match status" value="1"/>
</dbReference>
<dbReference type="NCBIfam" id="TIGR02040">
    <property type="entry name" value="PpsR-CrtJ"/>
    <property type="match status" value="1"/>
</dbReference>
<dbReference type="PANTHER" id="PTHR44757:SF2">
    <property type="entry name" value="BIOFILM ARCHITECTURE MAINTENANCE PROTEIN MBAA"/>
    <property type="match status" value="1"/>
</dbReference>
<dbReference type="GO" id="GO:0043565">
    <property type="term" value="F:sequence-specific DNA binding"/>
    <property type="evidence" value="ECO:0007669"/>
    <property type="project" value="InterPro"/>
</dbReference>
<protein>
    <submittedName>
        <fullName evidence="2">Transcriptional regulator PpsR</fullName>
    </submittedName>
</protein>
<dbReference type="CDD" id="cd00130">
    <property type="entry name" value="PAS"/>
    <property type="match status" value="2"/>
</dbReference>
<keyword evidence="3" id="KW-1185">Reference proteome</keyword>
<dbReference type="InterPro" id="IPR035965">
    <property type="entry name" value="PAS-like_dom_sf"/>
</dbReference>
<dbReference type="Pfam" id="PF02954">
    <property type="entry name" value="HTH_8"/>
    <property type="match status" value="1"/>
</dbReference>
<sequence>MPRNTGEQHALGALDAQSAARLVQASSDVALVLDHEGTILDVVTQVDDVATQQLRAWRGKPWVQTVSPDSRQKVEAMLRDAQAAADADIGRWRQVNHPIADGDELPLLYSAVRLGDGERGGKGRIVAFARDLRATVALQRRLIDTQQAMERDYWRSREAETRYRHLLETSSEAVLIVDGSTQKVLEANPAARTLCGSTRAKLVGSPLPALFEAAHGERLQDLLAAARSVGKKDAVRARLLEGQSEVAVSASVFRQEDAVLVLVRLAPVVVPVATGKAAQRRTAPAGAPSWEAMLVAFVQNSPDGLVFCDEGGRVLSANRAFLTLAELSTEDQARGQALDRWLGRTGVELGVLITNLRQRGSVGRFVTALRGEYGTEVEVEISAAQLAPDSETVLAFAIRDIERRIKPEPESGRAMTRSVSELTELVGRTPLKDIVSETTDLIEQLCIETALQMSHDNRASAALLLGLSRQSLYVKLRRYGLGSLGGEE</sequence>
<dbReference type="NCBIfam" id="TIGR00229">
    <property type="entry name" value="sensory_box"/>
    <property type="match status" value="2"/>
</dbReference>
<dbReference type="Gene3D" id="1.10.10.60">
    <property type="entry name" value="Homeodomain-like"/>
    <property type="match status" value="1"/>
</dbReference>
<dbReference type="Gene3D" id="3.30.450.20">
    <property type="entry name" value="PAS domain"/>
    <property type="match status" value="3"/>
</dbReference>
<dbReference type="Pfam" id="PF08448">
    <property type="entry name" value="PAS_4"/>
    <property type="match status" value="1"/>
</dbReference>
<dbReference type="InterPro" id="IPR002197">
    <property type="entry name" value="HTH_Fis"/>
</dbReference>
<dbReference type="EMBL" id="SACR01000002">
    <property type="protein sequence ID" value="RVU47270.1"/>
    <property type="molecule type" value="Genomic_DNA"/>
</dbReference>
<dbReference type="SMART" id="SM00091">
    <property type="entry name" value="PAS"/>
    <property type="match status" value="3"/>
</dbReference>
<dbReference type="PROSITE" id="PS50112">
    <property type="entry name" value="PAS"/>
    <property type="match status" value="1"/>
</dbReference>
<proteinExistence type="predicted"/>
<dbReference type="Proteomes" id="UP000285575">
    <property type="component" value="Unassembled WGS sequence"/>
</dbReference>
<dbReference type="InterPro" id="IPR009057">
    <property type="entry name" value="Homeodomain-like_sf"/>
</dbReference>
<evidence type="ECO:0000313" key="2">
    <source>
        <dbReference type="EMBL" id="RVU47270.1"/>
    </source>
</evidence>
<evidence type="ECO:0000313" key="3">
    <source>
        <dbReference type="Proteomes" id="UP000285575"/>
    </source>
</evidence>
<dbReference type="Pfam" id="PF13188">
    <property type="entry name" value="PAS_8"/>
    <property type="match status" value="2"/>
</dbReference>
<dbReference type="AlphaFoldDB" id="A0A437RKF6"/>
<dbReference type="PANTHER" id="PTHR44757">
    <property type="entry name" value="DIGUANYLATE CYCLASE DGCP"/>
    <property type="match status" value="1"/>
</dbReference>
<dbReference type="RefSeq" id="WP_128227734.1">
    <property type="nucleotide sequence ID" value="NZ_SACR01000002.1"/>
</dbReference>
<accession>A0A437RKF6</accession>
<dbReference type="InterPro" id="IPR011785">
    <property type="entry name" value="Tscrpt_reg_PpsR-CrtJ"/>
</dbReference>
<organism evidence="2 3">
    <name type="scientific">Rubrivivax rivuli</name>
    <dbReference type="NCBI Taxonomy" id="1862385"/>
    <lineage>
        <taxon>Bacteria</taxon>
        <taxon>Pseudomonadati</taxon>
        <taxon>Pseudomonadota</taxon>
        <taxon>Betaproteobacteria</taxon>
        <taxon>Burkholderiales</taxon>
        <taxon>Sphaerotilaceae</taxon>
        <taxon>Rubrivivax</taxon>
    </lineage>
</organism>
<dbReference type="Gene3D" id="1.20.5.430">
    <property type="match status" value="1"/>
</dbReference>
<dbReference type="OrthoDB" id="5499170at2"/>
<dbReference type="SUPFAM" id="SSF55785">
    <property type="entry name" value="PYP-like sensor domain (PAS domain)"/>
    <property type="match status" value="3"/>
</dbReference>
<comment type="caution">
    <text evidence="2">The sequence shown here is derived from an EMBL/GenBank/DDBJ whole genome shotgun (WGS) entry which is preliminary data.</text>
</comment>
<dbReference type="PRINTS" id="PR01590">
    <property type="entry name" value="HTHFIS"/>
</dbReference>
<reference evidence="2 3" key="1">
    <citation type="submission" date="2019-01" db="EMBL/GenBank/DDBJ databases">
        <authorList>
            <person name="Chen W.-M."/>
        </authorList>
    </citation>
    <scope>NUCLEOTIDE SEQUENCE [LARGE SCALE GENOMIC DNA]</scope>
    <source>
        <strain evidence="2 3">KYPY4</strain>
    </source>
</reference>
<gene>
    <name evidence="2" type="primary">ppsR</name>
    <name evidence="2" type="ORF">EOE66_05820</name>
</gene>
<name>A0A437RKF6_9BURK</name>
<feature type="domain" description="PAS" evidence="1">
    <location>
        <begin position="159"/>
        <end position="233"/>
    </location>
</feature>
<evidence type="ECO:0000259" key="1">
    <source>
        <dbReference type="PROSITE" id="PS50112"/>
    </source>
</evidence>